<dbReference type="AlphaFoldDB" id="M1M4Q9"/>
<dbReference type="STRING" id="1208919.CDSE_0067"/>
<dbReference type="GO" id="GO:0016740">
    <property type="term" value="F:transferase activity"/>
    <property type="evidence" value="ECO:0007669"/>
    <property type="project" value="UniProtKB-KW"/>
</dbReference>
<name>M1M4Q9_9PROT</name>
<evidence type="ECO:0000313" key="3">
    <source>
        <dbReference type="EMBL" id="AGF47185.1"/>
    </source>
</evidence>
<dbReference type="eggNOG" id="COG0607">
    <property type="taxonomic scope" value="Bacteria"/>
</dbReference>
<sequence length="141" mass="16177">MSFIEFIADPKNIFFATTALLTGTYLIILSFNKNTLGLSTSQSIKLINSKHAMIVDFRSENDFKHHHIPQSKNISLNEIDVSFKKINKEKYIVILSSNDKDSENIVNKMQKIGFINSYYLIGNIDSWINDGLPVITYKDRK</sequence>
<keyword evidence="1" id="KW-0812">Transmembrane</keyword>
<dbReference type="SUPFAM" id="SSF52821">
    <property type="entry name" value="Rhodanese/Cell cycle control phosphatase"/>
    <property type="match status" value="1"/>
</dbReference>
<protein>
    <submittedName>
        <fullName evidence="3">Rhodanese-like sulfurtransferase</fullName>
    </submittedName>
</protein>
<evidence type="ECO:0000256" key="1">
    <source>
        <dbReference type="SAM" id="Phobius"/>
    </source>
</evidence>
<keyword evidence="1" id="KW-1133">Transmembrane helix</keyword>
<accession>M1M4Q9</accession>
<dbReference type="InterPro" id="IPR036873">
    <property type="entry name" value="Rhodanese-like_dom_sf"/>
</dbReference>
<reference evidence="3 4" key="1">
    <citation type="journal article" date="2013" name="Genome Biol. Evol.">
        <title>Genome evolution and phylogenomic analysis of candidatus kinetoplastibacterium, the betaproteobacterial endosymbionts of strigomonas and angomonas.</title>
        <authorList>
            <person name="Alves J.M."/>
            <person name="Serrano M.G."/>
            <person name="Maia da Silva F."/>
            <person name="Voegtly L.J."/>
            <person name="Matveyev A.V."/>
            <person name="Teixeira M.M."/>
            <person name="Camargo E.P."/>
            <person name="Buck G.A."/>
        </authorList>
    </citation>
    <scope>NUCLEOTIDE SEQUENCE [LARGE SCALE GENOMIC DNA]</scope>
    <source>
        <strain evidence="3 4">TCC079E</strain>
    </source>
</reference>
<proteinExistence type="predicted"/>
<dbReference type="Pfam" id="PF00581">
    <property type="entry name" value="Rhodanese"/>
    <property type="match status" value="1"/>
</dbReference>
<dbReference type="Gene3D" id="3.40.250.10">
    <property type="entry name" value="Rhodanese-like domain"/>
    <property type="match status" value="1"/>
</dbReference>
<dbReference type="Proteomes" id="UP000011547">
    <property type="component" value="Chromosome"/>
</dbReference>
<dbReference type="CDD" id="cd00158">
    <property type="entry name" value="RHOD"/>
    <property type="match status" value="1"/>
</dbReference>
<gene>
    <name evidence="3" type="ORF">CDSE_0067</name>
</gene>
<dbReference type="RefSeq" id="WP_015396596.1">
    <property type="nucleotide sequence ID" value="NC_020294.1"/>
</dbReference>
<dbReference type="KEGG" id="kde:CDSE_0067"/>
<dbReference type="InterPro" id="IPR001763">
    <property type="entry name" value="Rhodanese-like_dom"/>
</dbReference>
<dbReference type="InterPro" id="IPR050229">
    <property type="entry name" value="GlpE_sulfurtransferase"/>
</dbReference>
<evidence type="ECO:0000259" key="2">
    <source>
        <dbReference type="PROSITE" id="PS50206"/>
    </source>
</evidence>
<feature type="domain" description="Rhodanese" evidence="2">
    <location>
        <begin position="48"/>
        <end position="136"/>
    </location>
</feature>
<evidence type="ECO:0000313" key="4">
    <source>
        <dbReference type="Proteomes" id="UP000011547"/>
    </source>
</evidence>
<dbReference type="PATRIC" id="fig|1208919.3.peg.628"/>
<organism evidence="3 4">
    <name type="scientific">Candidatus Kinetoplastidibacterium desouzai TCC079E</name>
    <dbReference type="NCBI Taxonomy" id="1208919"/>
    <lineage>
        <taxon>Bacteria</taxon>
        <taxon>Pseudomonadati</taxon>
        <taxon>Pseudomonadota</taxon>
        <taxon>Betaproteobacteria</taxon>
        <taxon>Candidatus Kinetoplastidibacterium</taxon>
    </lineage>
</organism>
<dbReference type="PANTHER" id="PTHR43031:SF7">
    <property type="entry name" value="NITRIC OXIDE REDUCTASE FLRD-NAD(+) REDUCTASE"/>
    <property type="match status" value="1"/>
</dbReference>
<dbReference type="PROSITE" id="PS50206">
    <property type="entry name" value="RHODANESE_3"/>
    <property type="match status" value="1"/>
</dbReference>
<keyword evidence="1" id="KW-0472">Membrane</keyword>
<keyword evidence="3" id="KW-0808">Transferase</keyword>
<keyword evidence="4" id="KW-1185">Reference proteome</keyword>
<dbReference type="SMART" id="SM00450">
    <property type="entry name" value="RHOD"/>
    <property type="match status" value="1"/>
</dbReference>
<dbReference type="EMBL" id="CP003803">
    <property type="protein sequence ID" value="AGF47185.1"/>
    <property type="molecule type" value="Genomic_DNA"/>
</dbReference>
<dbReference type="PANTHER" id="PTHR43031">
    <property type="entry name" value="FAD-DEPENDENT OXIDOREDUCTASE"/>
    <property type="match status" value="1"/>
</dbReference>
<dbReference type="HOGENOM" id="CLU_089574_1_5_4"/>
<feature type="transmembrane region" description="Helical" evidence="1">
    <location>
        <begin position="12"/>
        <end position="31"/>
    </location>
</feature>
<dbReference type="OrthoDB" id="8521258at2"/>